<accession>A0AAV1E900</accession>
<dbReference type="Proteomes" id="UP001161247">
    <property type="component" value="Chromosome 8"/>
</dbReference>
<reference evidence="2" key="1">
    <citation type="submission" date="2023-03" db="EMBL/GenBank/DDBJ databases">
        <authorList>
            <person name="Julca I."/>
        </authorList>
    </citation>
    <scope>NUCLEOTIDE SEQUENCE</scope>
</reference>
<feature type="region of interest" description="Disordered" evidence="1">
    <location>
        <begin position="75"/>
        <end position="94"/>
    </location>
</feature>
<dbReference type="PANTHER" id="PTHR34464">
    <property type="entry name" value="OS09G0376300 PROTEIN"/>
    <property type="match status" value="1"/>
</dbReference>
<protein>
    <submittedName>
        <fullName evidence="2">OLC1v1017222C1</fullName>
    </submittedName>
</protein>
<evidence type="ECO:0000313" key="2">
    <source>
        <dbReference type="EMBL" id="CAI9116146.1"/>
    </source>
</evidence>
<feature type="region of interest" description="Disordered" evidence="1">
    <location>
        <begin position="14"/>
        <end position="68"/>
    </location>
</feature>
<sequence length="165" mass="18473">MAFTNLWWRWSKKQKEEPKVRNGAPRNSSPNSGLVESDTLKVQGGNMGSSARRIKRHSREARKIDKEHDVVIVPSDGVSLSGSESDDSDSDWSIGWLEPHGSSFQNDDDSDDSFAVLVPCYGRGRGQLDDKSRGNILDNIGRIPDLYGEESKKHMERWLSSLQNG</sequence>
<name>A0AAV1E900_OLDCO</name>
<organism evidence="2 3">
    <name type="scientific">Oldenlandia corymbosa var. corymbosa</name>
    <dbReference type="NCBI Taxonomy" id="529605"/>
    <lineage>
        <taxon>Eukaryota</taxon>
        <taxon>Viridiplantae</taxon>
        <taxon>Streptophyta</taxon>
        <taxon>Embryophyta</taxon>
        <taxon>Tracheophyta</taxon>
        <taxon>Spermatophyta</taxon>
        <taxon>Magnoliopsida</taxon>
        <taxon>eudicotyledons</taxon>
        <taxon>Gunneridae</taxon>
        <taxon>Pentapetalae</taxon>
        <taxon>asterids</taxon>
        <taxon>lamiids</taxon>
        <taxon>Gentianales</taxon>
        <taxon>Rubiaceae</taxon>
        <taxon>Rubioideae</taxon>
        <taxon>Spermacoceae</taxon>
        <taxon>Hedyotis-Oldenlandia complex</taxon>
        <taxon>Oldenlandia</taxon>
    </lineage>
</organism>
<dbReference type="AlphaFoldDB" id="A0AAV1E900"/>
<dbReference type="EMBL" id="OX459125">
    <property type="protein sequence ID" value="CAI9116146.1"/>
    <property type="molecule type" value="Genomic_DNA"/>
</dbReference>
<keyword evidence="3" id="KW-1185">Reference proteome</keyword>
<gene>
    <name evidence="2" type="ORF">OLC1_LOCUS22516</name>
</gene>
<proteinExistence type="predicted"/>
<evidence type="ECO:0000256" key="1">
    <source>
        <dbReference type="SAM" id="MobiDB-lite"/>
    </source>
</evidence>
<feature type="compositionally biased region" description="Polar residues" evidence="1">
    <location>
        <begin position="25"/>
        <end position="34"/>
    </location>
</feature>
<evidence type="ECO:0000313" key="3">
    <source>
        <dbReference type="Proteomes" id="UP001161247"/>
    </source>
</evidence>
<dbReference type="PANTHER" id="PTHR34464:SF5">
    <property type="match status" value="1"/>
</dbReference>